<dbReference type="InterPro" id="IPR023198">
    <property type="entry name" value="PGP-like_dom2"/>
</dbReference>
<dbReference type="Pfam" id="PF13419">
    <property type="entry name" value="HAD_2"/>
    <property type="match status" value="1"/>
</dbReference>
<dbReference type="Gene3D" id="3.40.50.1000">
    <property type="entry name" value="HAD superfamily/HAD-like"/>
    <property type="match status" value="1"/>
</dbReference>
<dbReference type="SFLD" id="SFLDS00003">
    <property type="entry name" value="Haloacid_Dehalogenase"/>
    <property type="match status" value="1"/>
</dbReference>
<proteinExistence type="predicted"/>
<dbReference type="InterPro" id="IPR050155">
    <property type="entry name" value="HAD-like_hydrolase_sf"/>
</dbReference>
<dbReference type="InterPro" id="IPR023214">
    <property type="entry name" value="HAD_sf"/>
</dbReference>
<sequence length="219" mass="23835">DAILFDLDGTLVETDDHWSRVIADRLAPLKRLFPRLDADLLGRRLLMGIETGANYLLSVLEHLGLDTGFFGLADRLRRSKGLATRGDHAFIEGSEALLGALSDNYKLAIVTTRARPEACAFIKREGFGRFFAVVITREDVLFMKPHPQPVRKAAARLGVAPGRCLMVGDTGVDIRSARRAGAYAVGVLSGVGARPELERAGAHLILGRASQLLDHLRIS</sequence>
<dbReference type="NCBIfam" id="TIGR01509">
    <property type="entry name" value="HAD-SF-IA-v3"/>
    <property type="match status" value="1"/>
</dbReference>
<comment type="caution">
    <text evidence="1">The sequence shown here is derived from an EMBL/GenBank/DDBJ whole genome shotgun (WGS) entry which is preliminary data.</text>
</comment>
<dbReference type="SFLD" id="SFLDG01129">
    <property type="entry name" value="C1.5:_HAD__Beta-PGM__Phosphata"/>
    <property type="match status" value="1"/>
</dbReference>
<dbReference type="PANTHER" id="PTHR43434:SF1">
    <property type="entry name" value="PHOSPHOGLYCOLATE PHOSPHATASE"/>
    <property type="match status" value="1"/>
</dbReference>
<organism evidence="1">
    <name type="scientific">marine sediment metagenome</name>
    <dbReference type="NCBI Taxonomy" id="412755"/>
    <lineage>
        <taxon>unclassified sequences</taxon>
        <taxon>metagenomes</taxon>
        <taxon>ecological metagenomes</taxon>
    </lineage>
</organism>
<feature type="non-terminal residue" evidence="1">
    <location>
        <position position="1"/>
    </location>
</feature>
<dbReference type="GO" id="GO:0008967">
    <property type="term" value="F:phosphoglycolate phosphatase activity"/>
    <property type="evidence" value="ECO:0007669"/>
    <property type="project" value="TreeGrafter"/>
</dbReference>
<evidence type="ECO:0008006" key="2">
    <source>
        <dbReference type="Google" id="ProtNLM"/>
    </source>
</evidence>
<dbReference type="EMBL" id="BARU01026320">
    <property type="protein sequence ID" value="GAH75715.1"/>
    <property type="molecule type" value="Genomic_DNA"/>
</dbReference>
<accession>X1J2G6</accession>
<dbReference type="InterPro" id="IPR036412">
    <property type="entry name" value="HAD-like_sf"/>
</dbReference>
<name>X1J2G6_9ZZZZ</name>
<dbReference type="SUPFAM" id="SSF56784">
    <property type="entry name" value="HAD-like"/>
    <property type="match status" value="1"/>
</dbReference>
<dbReference type="Gene3D" id="1.10.150.240">
    <property type="entry name" value="Putative phosphatase, domain 2"/>
    <property type="match status" value="1"/>
</dbReference>
<reference evidence="1" key="1">
    <citation type="journal article" date="2014" name="Front. Microbiol.">
        <title>High frequency of phylogenetically diverse reductive dehalogenase-homologous genes in deep subseafloor sedimentary metagenomes.</title>
        <authorList>
            <person name="Kawai M."/>
            <person name="Futagami T."/>
            <person name="Toyoda A."/>
            <person name="Takaki Y."/>
            <person name="Nishi S."/>
            <person name="Hori S."/>
            <person name="Arai W."/>
            <person name="Tsubouchi T."/>
            <person name="Morono Y."/>
            <person name="Uchiyama I."/>
            <person name="Ito T."/>
            <person name="Fujiyama A."/>
            <person name="Inagaki F."/>
            <person name="Takami H."/>
        </authorList>
    </citation>
    <scope>NUCLEOTIDE SEQUENCE</scope>
    <source>
        <strain evidence="1">Expedition CK06-06</strain>
    </source>
</reference>
<dbReference type="GO" id="GO:0006281">
    <property type="term" value="P:DNA repair"/>
    <property type="evidence" value="ECO:0007669"/>
    <property type="project" value="TreeGrafter"/>
</dbReference>
<protein>
    <recommendedName>
        <fullName evidence="2">HAD family hydrolase</fullName>
    </recommendedName>
</protein>
<evidence type="ECO:0000313" key="1">
    <source>
        <dbReference type="EMBL" id="GAH75715.1"/>
    </source>
</evidence>
<dbReference type="PANTHER" id="PTHR43434">
    <property type="entry name" value="PHOSPHOGLYCOLATE PHOSPHATASE"/>
    <property type="match status" value="1"/>
</dbReference>
<dbReference type="InterPro" id="IPR006439">
    <property type="entry name" value="HAD-SF_hydro_IA"/>
</dbReference>
<dbReference type="InterPro" id="IPR041492">
    <property type="entry name" value="HAD_2"/>
</dbReference>
<gene>
    <name evidence="1" type="ORF">S03H2_42297</name>
</gene>
<dbReference type="AlphaFoldDB" id="X1J2G6"/>
<dbReference type="NCBIfam" id="TIGR01549">
    <property type="entry name" value="HAD-SF-IA-v1"/>
    <property type="match status" value="1"/>
</dbReference>